<reference evidence="3" key="1">
    <citation type="submission" date="2023-07" db="EMBL/GenBank/DDBJ databases">
        <authorList>
            <consortium name="CYATHOMIX"/>
        </authorList>
    </citation>
    <scope>NUCLEOTIDE SEQUENCE</scope>
    <source>
        <strain evidence="3">N/A</strain>
    </source>
</reference>
<dbReference type="AlphaFoldDB" id="A0AA36H063"/>
<feature type="chain" id="PRO_5041225660" description="C-type lectin domain-containing protein" evidence="1">
    <location>
        <begin position="19"/>
        <end position="199"/>
    </location>
</feature>
<dbReference type="EMBL" id="CATQJL010000305">
    <property type="protein sequence ID" value="CAJ0601319.1"/>
    <property type="molecule type" value="Genomic_DNA"/>
</dbReference>
<feature type="domain" description="C-type lectin" evidence="2">
    <location>
        <begin position="57"/>
        <end position="187"/>
    </location>
</feature>
<organism evidence="3 4">
    <name type="scientific">Cylicocyclus nassatus</name>
    <name type="common">Nematode worm</name>
    <dbReference type="NCBI Taxonomy" id="53992"/>
    <lineage>
        <taxon>Eukaryota</taxon>
        <taxon>Metazoa</taxon>
        <taxon>Ecdysozoa</taxon>
        <taxon>Nematoda</taxon>
        <taxon>Chromadorea</taxon>
        <taxon>Rhabditida</taxon>
        <taxon>Rhabditina</taxon>
        <taxon>Rhabditomorpha</taxon>
        <taxon>Strongyloidea</taxon>
        <taxon>Strongylidae</taxon>
        <taxon>Cylicocyclus</taxon>
    </lineage>
</organism>
<name>A0AA36H063_CYLNA</name>
<proteinExistence type="predicted"/>
<dbReference type="InterPro" id="IPR001304">
    <property type="entry name" value="C-type_lectin-like"/>
</dbReference>
<sequence length="199" mass="22818">MNLLLFTLFPLAISFIDPNSNKQIFRSSAQSRGYSYLNCSNAACAGHCENGWTYFDETDSCYKIFRWETFYNAESRCRNYGAHLASIHSANENQFVADLAETGLEWPFDLIHARATWIGLRRADSPNGEWLWTDGTKAKFLAWAPNEPNNANGNEGCVELFSDRFEAAEQGYSLHYHKWNDFRCSTKVRSFVCKKIALH</sequence>
<dbReference type="Pfam" id="PF00059">
    <property type="entry name" value="Lectin_C"/>
    <property type="match status" value="1"/>
</dbReference>
<keyword evidence="4" id="KW-1185">Reference proteome</keyword>
<gene>
    <name evidence="3" type="ORF">CYNAS_LOCUS13302</name>
</gene>
<accession>A0AA36H063</accession>
<comment type="caution">
    <text evidence="3">The sequence shown here is derived from an EMBL/GenBank/DDBJ whole genome shotgun (WGS) entry which is preliminary data.</text>
</comment>
<dbReference type="Gene3D" id="3.10.100.10">
    <property type="entry name" value="Mannose-Binding Protein A, subunit A"/>
    <property type="match status" value="1"/>
</dbReference>
<dbReference type="InterPro" id="IPR016186">
    <property type="entry name" value="C-type_lectin-like/link_sf"/>
</dbReference>
<dbReference type="CDD" id="cd00037">
    <property type="entry name" value="CLECT"/>
    <property type="match status" value="1"/>
</dbReference>
<dbReference type="Proteomes" id="UP001176961">
    <property type="component" value="Unassembled WGS sequence"/>
</dbReference>
<keyword evidence="1" id="KW-0732">Signal</keyword>
<protein>
    <recommendedName>
        <fullName evidence="2">C-type lectin domain-containing protein</fullName>
    </recommendedName>
</protein>
<dbReference type="SMART" id="SM00034">
    <property type="entry name" value="CLECT"/>
    <property type="match status" value="1"/>
</dbReference>
<dbReference type="SUPFAM" id="SSF56436">
    <property type="entry name" value="C-type lectin-like"/>
    <property type="match status" value="1"/>
</dbReference>
<evidence type="ECO:0000313" key="3">
    <source>
        <dbReference type="EMBL" id="CAJ0601319.1"/>
    </source>
</evidence>
<dbReference type="PROSITE" id="PS50041">
    <property type="entry name" value="C_TYPE_LECTIN_2"/>
    <property type="match status" value="1"/>
</dbReference>
<dbReference type="InterPro" id="IPR016187">
    <property type="entry name" value="CTDL_fold"/>
</dbReference>
<dbReference type="PANTHER" id="PTHR22803">
    <property type="entry name" value="MANNOSE, PHOSPHOLIPASE, LECTIN RECEPTOR RELATED"/>
    <property type="match status" value="1"/>
</dbReference>
<feature type="signal peptide" evidence="1">
    <location>
        <begin position="1"/>
        <end position="18"/>
    </location>
</feature>
<evidence type="ECO:0000313" key="4">
    <source>
        <dbReference type="Proteomes" id="UP001176961"/>
    </source>
</evidence>
<dbReference type="InterPro" id="IPR050111">
    <property type="entry name" value="C-type_lectin/snaclec_domain"/>
</dbReference>
<evidence type="ECO:0000256" key="1">
    <source>
        <dbReference type="SAM" id="SignalP"/>
    </source>
</evidence>
<evidence type="ECO:0000259" key="2">
    <source>
        <dbReference type="PROSITE" id="PS50041"/>
    </source>
</evidence>